<feature type="transmembrane region" description="Helical" evidence="1">
    <location>
        <begin position="509"/>
        <end position="532"/>
    </location>
</feature>
<dbReference type="Pfam" id="PF07690">
    <property type="entry name" value="MFS_1"/>
    <property type="match status" value="1"/>
</dbReference>
<keyword evidence="1" id="KW-0472">Membrane</keyword>
<keyword evidence="3" id="KW-1185">Reference proteome</keyword>
<comment type="caution">
    <text evidence="2">The sequence shown here is derived from an EMBL/GenBank/DDBJ whole genome shotgun (WGS) entry which is preliminary data.</text>
</comment>
<dbReference type="PANTHER" id="PTHR11360">
    <property type="entry name" value="MONOCARBOXYLATE TRANSPORTER"/>
    <property type="match status" value="1"/>
</dbReference>
<dbReference type="AlphaFoldDB" id="A0A8T0EGG9"/>
<feature type="transmembrane region" description="Helical" evidence="1">
    <location>
        <begin position="574"/>
        <end position="594"/>
    </location>
</feature>
<evidence type="ECO:0000313" key="2">
    <source>
        <dbReference type="EMBL" id="KAF8770804.1"/>
    </source>
</evidence>
<keyword evidence="1" id="KW-1133">Transmembrane helix</keyword>
<feature type="transmembrane region" description="Helical" evidence="1">
    <location>
        <begin position="147"/>
        <end position="166"/>
    </location>
</feature>
<dbReference type="InterPro" id="IPR011701">
    <property type="entry name" value="MFS"/>
</dbReference>
<dbReference type="PANTHER" id="PTHR11360:SF303">
    <property type="entry name" value="MAJOR FACILITATOR SUPERFAMILY (MFS) PROFILE DOMAIN-CONTAINING PROTEIN"/>
    <property type="match status" value="1"/>
</dbReference>
<dbReference type="Gene3D" id="1.20.1250.20">
    <property type="entry name" value="MFS general substrate transporter like domains"/>
    <property type="match status" value="1"/>
</dbReference>
<dbReference type="SUPFAM" id="SSF103473">
    <property type="entry name" value="MFS general substrate transporter"/>
    <property type="match status" value="1"/>
</dbReference>
<evidence type="ECO:0000313" key="3">
    <source>
        <dbReference type="Proteomes" id="UP000807504"/>
    </source>
</evidence>
<sequence>MLNPICRRKMQRTGPDSLRSWLVVLYCSLISMLLYGVVRLSGIMFVASMEQFQVERQSASLPYVLCDFLQAMAGPITGFLSLKFGALQVMMLGSFIAAIGTGTCFFAQNIETVTVLWGGVYGLGFGLSSLLLPAIITQHFVKRRATAISLVYVGSYVGFSVLPTIADLLIHTYGLSGTYLFLSGFLLHCVPLSMLLRCPDTDLTYNNAETERSGTSSISIIGDYPPCTMKDSKCSLNDETYHDVRIGHSNSENEMNGKDSDALISENGNQYKSKQKDSKDRLSIKFLNCGDLQNIAKSSNIKQCKDGLRNESFVHDNTAKYNLKTEPEATDIANSEKETADMNQIMKHTLRTKSQSCLGRTNKGFNDENLKKFQNPQCTTEYFKSETKFKCIDDQVDYTKTTPKLLNYERTGSSSSIFLNPALKKCCTEFLYTKNIKHCDKRSNELFPVFINPVQSSVSEKDKSFLEHPIKIDNKTTANQNHTQMRRASTISKQELTISKGMTIFFEPIFLLVLFGNAVYASSFIAFITVIVDFSIDIGMLDSDGKFVIMVFSIASNVGLLSFGWVTDCGYLSVTNFAALMFLLRTITFSIIPYSSGFGMLMTVVALQGFFEASLANMFPLIVMVFI</sequence>
<keyword evidence="1" id="KW-0812">Transmembrane</keyword>
<feature type="transmembrane region" description="Helical" evidence="1">
    <location>
        <begin position="61"/>
        <end position="82"/>
    </location>
</feature>
<feature type="transmembrane region" description="Helical" evidence="1">
    <location>
        <begin position="21"/>
        <end position="49"/>
    </location>
</feature>
<feature type="transmembrane region" description="Helical" evidence="1">
    <location>
        <begin position="114"/>
        <end position="135"/>
    </location>
</feature>
<dbReference type="EMBL" id="JABXBU010002228">
    <property type="protein sequence ID" value="KAF8770804.1"/>
    <property type="molecule type" value="Genomic_DNA"/>
</dbReference>
<proteinExistence type="predicted"/>
<evidence type="ECO:0000256" key="1">
    <source>
        <dbReference type="SAM" id="Phobius"/>
    </source>
</evidence>
<gene>
    <name evidence="2" type="ORF">HNY73_018293</name>
</gene>
<dbReference type="GO" id="GO:0008028">
    <property type="term" value="F:monocarboxylic acid transmembrane transporter activity"/>
    <property type="evidence" value="ECO:0007669"/>
    <property type="project" value="TreeGrafter"/>
</dbReference>
<dbReference type="InterPro" id="IPR036259">
    <property type="entry name" value="MFS_trans_sf"/>
</dbReference>
<accession>A0A8T0EGG9</accession>
<feature type="transmembrane region" description="Helical" evidence="1">
    <location>
        <begin position="89"/>
        <end position="108"/>
    </location>
</feature>
<feature type="transmembrane region" description="Helical" evidence="1">
    <location>
        <begin position="178"/>
        <end position="196"/>
    </location>
</feature>
<reference evidence="2" key="2">
    <citation type="submission" date="2020-06" db="EMBL/GenBank/DDBJ databases">
        <authorList>
            <person name="Sheffer M."/>
        </authorList>
    </citation>
    <scope>NUCLEOTIDE SEQUENCE</scope>
</reference>
<dbReference type="InterPro" id="IPR050327">
    <property type="entry name" value="Proton-linked_MCT"/>
</dbReference>
<protein>
    <submittedName>
        <fullName evidence="2">Monocarboxylate transporter 9 like protein</fullName>
    </submittedName>
</protein>
<reference evidence="2" key="1">
    <citation type="journal article" date="2020" name="bioRxiv">
        <title>Chromosome-level reference genome of the European wasp spider Argiope bruennichi: a resource for studies on range expansion and evolutionary adaptation.</title>
        <authorList>
            <person name="Sheffer M.M."/>
            <person name="Hoppe A."/>
            <person name="Krehenwinkel H."/>
            <person name="Uhl G."/>
            <person name="Kuss A.W."/>
            <person name="Jensen L."/>
            <person name="Jensen C."/>
            <person name="Gillespie R.G."/>
            <person name="Hoff K.J."/>
            <person name="Prost S."/>
        </authorList>
    </citation>
    <scope>NUCLEOTIDE SEQUENCE</scope>
</reference>
<name>A0A8T0EGG9_ARGBR</name>
<feature type="transmembrane region" description="Helical" evidence="1">
    <location>
        <begin position="547"/>
        <end position="567"/>
    </location>
</feature>
<feature type="transmembrane region" description="Helical" evidence="1">
    <location>
        <begin position="600"/>
        <end position="626"/>
    </location>
</feature>
<organism evidence="2 3">
    <name type="scientific">Argiope bruennichi</name>
    <name type="common">Wasp spider</name>
    <name type="synonym">Aranea bruennichi</name>
    <dbReference type="NCBI Taxonomy" id="94029"/>
    <lineage>
        <taxon>Eukaryota</taxon>
        <taxon>Metazoa</taxon>
        <taxon>Ecdysozoa</taxon>
        <taxon>Arthropoda</taxon>
        <taxon>Chelicerata</taxon>
        <taxon>Arachnida</taxon>
        <taxon>Araneae</taxon>
        <taxon>Araneomorphae</taxon>
        <taxon>Entelegynae</taxon>
        <taxon>Araneoidea</taxon>
        <taxon>Araneidae</taxon>
        <taxon>Argiope</taxon>
    </lineage>
</organism>
<dbReference type="Proteomes" id="UP000807504">
    <property type="component" value="Unassembled WGS sequence"/>
</dbReference>